<feature type="transmembrane region" description="Helical" evidence="1">
    <location>
        <begin position="12"/>
        <end position="32"/>
    </location>
</feature>
<protein>
    <submittedName>
        <fullName evidence="2">Putative ovule protein</fullName>
    </submittedName>
</protein>
<reference evidence="2" key="1">
    <citation type="submission" date="2015-12" db="EMBL/GenBank/DDBJ databases">
        <title>Gene expression during late stages of embryo sac development: a critical building block for successful pollen-pistil interactions.</title>
        <authorList>
            <person name="Liu Y."/>
            <person name="Joly V."/>
            <person name="Sabar M."/>
            <person name="Matton D.P."/>
        </authorList>
    </citation>
    <scope>NUCLEOTIDE SEQUENCE</scope>
</reference>
<keyword evidence="1" id="KW-0812">Transmembrane</keyword>
<name>A0A0V0GRC2_SOLCH</name>
<accession>A0A0V0GRC2</accession>
<keyword evidence="1" id="KW-0472">Membrane</keyword>
<dbReference type="EMBL" id="GEDG01034130">
    <property type="protein sequence ID" value="JAP09888.1"/>
    <property type="molecule type" value="Transcribed_RNA"/>
</dbReference>
<evidence type="ECO:0000313" key="2">
    <source>
        <dbReference type="EMBL" id="JAP09888.1"/>
    </source>
</evidence>
<sequence length="71" mass="8383">ISLDLLCLYICWFGRCGKVCFFLWFVVFANFLSNFTNFGRLCVKLDLLLCQCLHTTANFEHFLAMYFNSSY</sequence>
<dbReference type="AlphaFoldDB" id="A0A0V0GRC2"/>
<evidence type="ECO:0000256" key="1">
    <source>
        <dbReference type="SAM" id="Phobius"/>
    </source>
</evidence>
<proteinExistence type="predicted"/>
<organism evidence="2">
    <name type="scientific">Solanum chacoense</name>
    <name type="common">Chaco potato</name>
    <dbReference type="NCBI Taxonomy" id="4108"/>
    <lineage>
        <taxon>Eukaryota</taxon>
        <taxon>Viridiplantae</taxon>
        <taxon>Streptophyta</taxon>
        <taxon>Embryophyta</taxon>
        <taxon>Tracheophyta</taxon>
        <taxon>Spermatophyta</taxon>
        <taxon>Magnoliopsida</taxon>
        <taxon>eudicotyledons</taxon>
        <taxon>Gunneridae</taxon>
        <taxon>Pentapetalae</taxon>
        <taxon>asterids</taxon>
        <taxon>lamiids</taxon>
        <taxon>Solanales</taxon>
        <taxon>Solanaceae</taxon>
        <taxon>Solanoideae</taxon>
        <taxon>Solaneae</taxon>
        <taxon>Solanum</taxon>
    </lineage>
</organism>
<feature type="non-terminal residue" evidence="2">
    <location>
        <position position="1"/>
    </location>
</feature>
<keyword evidence="1" id="KW-1133">Transmembrane helix</keyword>